<proteinExistence type="predicted"/>
<dbReference type="Proteomes" id="UP000054047">
    <property type="component" value="Unassembled WGS sequence"/>
</dbReference>
<evidence type="ECO:0000313" key="3">
    <source>
        <dbReference type="EMBL" id="KIH53134.1"/>
    </source>
</evidence>
<gene>
    <name evidence="3" type="ORF">ANCDUO_16746</name>
</gene>
<protein>
    <submittedName>
        <fullName evidence="3">ShTK domain protein</fullName>
    </submittedName>
</protein>
<dbReference type="SMART" id="SM00254">
    <property type="entry name" value="ShKT"/>
    <property type="match status" value="1"/>
</dbReference>
<organism evidence="3 4">
    <name type="scientific">Ancylostoma duodenale</name>
    <dbReference type="NCBI Taxonomy" id="51022"/>
    <lineage>
        <taxon>Eukaryota</taxon>
        <taxon>Metazoa</taxon>
        <taxon>Ecdysozoa</taxon>
        <taxon>Nematoda</taxon>
        <taxon>Chromadorea</taxon>
        <taxon>Rhabditida</taxon>
        <taxon>Rhabditina</taxon>
        <taxon>Rhabditomorpha</taxon>
        <taxon>Strongyloidea</taxon>
        <taxon>Ancylostomatidae</taxon>
        <taxon>Ancylostomatinae</taxon>
        <taxon>Ancylostoma</taxon>
    </lineage>
</organism>
<evidence type="ECO:0000313" key="4">
    <source>
        <dbReference type="Proteomes" id="UP000054047"/>
    </source>
</evidence>
<evidence type="ECO:0000259" key="2">
    <source>
        <dbReference type="PROSITE" id="PS51670"/>
    </source>
</evidence>
<dbReference type="AlphaFoldDB" id="A0A0C2G2L3"/>
<keyword evidence="4" id="KW-1185">Reference proteome</keyword>
<evidence type="ECO:0000256" key="1">
    <source>
        <dbReference type="PROSITE-ProRule" id="PRU01005"/>
    </source>
</evidence>
<name>A0A0C2G2L3_9BILA</name>
<feature type="disulfide bond" evidence="1">
    <location>
        <begin position="139"/>
        <end position="173"/>
    </location>
</feature>
<dbReference type="InterPro" id="IPR003582">
    <property type="entry name" value="ShKT_dom"/>
</dbReference>
<feature type="domain" description="ShKT" evidence="2">
    <location>
        <begin position="139"/>
        <end position="173"/>
    </location>
</feature>
<dbReference type="OrthoDB" id="6132182at2759"/>
<sequence>MDYQICTQVGKFLMKSWIFQGFDPLQTTCTRIRQDRVVQWGTTVGRSICTVIDHTVNRDVHQKSSQVVAAQGSATNLSFNTFPCALLVTKNCVYTSSLGEDACYNGRCQGERCVAQSTQATPPPPIAPTKPVVVVQQTCFNEHECCSYWSGIGECPKNYIYMSEWCKASCRVCQPNYDLNNAQ</sequence>
<keyword evidence="1" id="KW-1015">Disulfide bond</keyword>
<comment type="caution">
    <text evidence="1">Lacks conserved residue(s) required for the propagation of feature annotation.</text>
</comment>
<reference evidence="3 4" key="1">
    <citation type="submission" date="2013-12" db="EMBL/GenBank/DDBJ databases">
        <title>Draft genome of the parsitic nematode Ancylostoma duodenale.</title>
        <authorList>
            <person name="Mitreva M."/>
        </authorList>
    </citation>
    <scope>NUCLEOTIDE SEQUENCE [LARGE SCALE GENOMIC DNA]</scope>
    <source>
        <strain evidence="3 4">Zhejiang</strain>
    </source>
</reference>
<dbReference type="Pfam" id="PF01549">
    <property type="entry name" value="ShK"/>
    <property type="match status" value="1"/>
</dbReference>
<dbReference type="EMBL" id="KN741967">
    <property type="protein sequence ID" value="KIH53134.1"/>
    <property type="molecule type" value="Genomic_DNA"/>
</dbReference>
<accession>A0A0C2G2L3</accession>
<dbReference type="PROSITE" id="PS51670">
    <property type="entry name" value="SHKT"/>
    <property type="match status" value="1"/>
</dbReference>